<feature type="domain" description="Galectin" evidence="4">
    <location>
        <begin position="122"/>
        <end position="256"/>
    </location>
</feature>
<evidence type="ECO:0000259" key="4">
    <source>
        <dbReference type="PROSITE" id="PS51304"/>
    </source>
</evidence>
<evidence type="ECO:0000256" key="3">
    <source>
        <dbReference type="SAM" id="SignalP"/>
    </source>
</evidence>
<sequence length="256" mass="29033">MAFRAVLLLICHINQQVGSCILISSKFAKFENIELSCGVSQYPLLPSVGDHLTCSKACKENPDCTSFVFTPFTSSTISNVRLGTCSFCPAYNITGLNYISIISQAETWLGFFGRILHPPSITYLPIPGALSMGRLLVIKSRVPIPEPERIIFDIFHSNKKDIVYRVSPRWSYKGVKERLMISSNVNKTWDVKSLSASKFPFLKGEDFEINILTTQQGFMVYIDGNSMRKLYDKTIHLTKDIGFLRFEYTDVYMISY</sequence>
<keyword evidence="1 2" id="KW-0430">Lectin</keyword>
<proteinExistence type="predicted"/>
<keyword evidence="6" id="KW-1185">Reference proteome</keyword>
<evidence type="ECO:0000256" key="2">
    <source>
        <dbReference type="RuleBase" id="RU102079"/>
    </source>
</evidence>
<dbReference type="PANTHER" id="PTHR11346:SF147">
    <property type="entry name" value="GALECTIN"/>
    <property type="match status" value="1"/>
</dbReference>
<protein>
    <recommendedName>
        <fullName evidence="2">Galectin</fullName>
    </recommendedName>
</protein>
<dbReference type="GO" id="GO:0030246">
    <property type="term" value="F:carbohydrate binding"/>
    <property type="evidence" value="ECO:0007669"/>
    <property type="project" value="UniProtKB-UniRule"/>
</dbReference>
<evidence type="ECO:0000313" key="5">
    <source>
        <dbReference type="EMBL" id="GFR93475.1"/>
    </source>
</evidence>
<accession>A0AAV4H7Q5</accession>
<gene>
    <name evidence="5" type="ORF">ElyMa_004379400</name>
</gene>
<evidence type="ECO:0000313" key="6">
    <source>
        <dbReference type="Proteomes" id="UP000762676"/>
    </source>
</evidence>
<dbReference type="InterPro" id="IPR013320">
    <property type="entry name" value="ConA-like_dom_sf"/>
</dbReference>
<dbReference type="Proteomes" id="UP000762676">
    <property type="component" value="Unassembled WGS sequence"/>
</dbReference>
<dbReference type="InterPro" id="IPR001079">
    <property type="entry name" value="Galectin_CRD"/>
</dbReference>
<reference evidence="5 6" key="1">
    <citation type="journal article" date="2021" name="Elife">
        <title>Chloroplast acquisition without the gene transfer in kleptoplastic sea slugs, Plakobranchus ocellatus.</title>
        <authorList>
            <person name="Maeda T."/>
            <person name="Takahashi S."/>
            <person name="Yoshida T."/>
            <person name="Shimamura S."/>
            <person name="Takaki Y."/>
            <person name="Nagai Y."/>
            <person name="Toyoda A."/>
            <person name="Suzuki Y."/>
            <person name="Arimoto A."/>
            <person name="Ishii H."/>
            <person name="Satoh N."/>
            <person name="Nishiyama T."/>
            <person name="Hasebe M."/>
            <person name="Maruyama T."/>
            <person name="Minagawa J."/>
            <person name="Obokata J."/>
            <person name="Shigenobu S."/>
        </authorList>
    </citation>
    <scope>NUCLEOTIDE SEQUENCE [LARGE SCALE GENOMIC DNA]</scope>
</reference>
<feature type="signal peptide" evidence="3">
    <location>
        <begin position="1"/>
        <end position="19"/>
    </location>
</feature>
<dbReference type="SMART" id="SM00908">
    <property type="entry name" value="Gal-bind_lectin"/>
    <property type="match status" value="1"/>
</dbReference>
<keyword evidence="3" id="KW-0732">Signal</keyword>
<dbReference type="PANTHER" id="PTHR11346">
    <property type="entry name" value="GALECTIN"/>
    <property type="match status" value="1"/>
</dbReference>
<dbReference type="Pfam" id="PF00337">
    <property type="entry name" value="Gal-bind_lectin"/>
    <property type="match status" value="1"/>
</dbReference>
<dbReference type="SUPFAM" id="SSF49899">
    <property type="entry name" value="Concanavalin A-like lectins/glucanases"/>
    <property type="match status" value="1"/>
</dbReference>
<dbReference type="InterPro" id="IPR044156">
    <property type="entry name" value="Galectin-like"/>
</dbReference>
<evidence type="ECO:0000256" key="1">
    <source>
        <dbReference type="ARBA" id="ARBA00022734"/>
    </source>
</evidence>
<organism evidence="5 6">
    <name type="scientific">Elysia marginata</name>
    <dbReference type="NCBI Taxonomy" id="1093978"/>
    <lineage>
        <taxon>Eukaryota</taxon>
        <taxon>Metazoa</taxon>
        <taxon>Spiralia</taxon>
        <taxon>Lophotrochozoa</taxon>
        <taxon>Mollusca</taxon>
        <taxon>Gastropoda</taxon>
        <taxon>Heterobranchia</taxon>
        <taxon>Euthyneura</taxon>
        <taxon>Panpulmonata</taxon>
        <taxon>Sacoglossa</taxon>
        <taxon>Placobranchoidea</taxon>
        <taxon>Plakobranchidae</taxon>
        <taxon>Elysia</taxon>
    </lineage>
</organism>
<comment type="caution">
    <text evidence="5">The sequence shown here is derived from an EMBL/GenBank/DDBJ whole genome shotgun (WGS) entry which is preliminary data.</text>
</comment>
<dbReference type="Gene3D" id="2.60.120.200">
    <property type="match status" value="1"/>
</dbReference>
<dbReference type="EMBL" id="BMAT01008839">
    <property type="protein sequence ID" value="GFR93475.1"/>
    <property type="molecule type" value="Genomic_DNA"/>
</dbReference>
<dbReference type="AlphaFoldDB" id="A0AAV4H7Q5"/>
<name>A0AAV4H7Q5_9GAST</name>
<feature type="chain" id="PRO_5043528589" description="Galectin" evidence="3">
    <location>
        <begin position="20"/>
        <end position="256"/>
    </location>
</feature>
<dbReference type="PROSITE" id="PS51304">
    <property type="entry name" value="GALECTIN"/>
    <property type="match status" value="1"/>
</dbReference>